<dbReference type="WBParaSite" id="JU765_v2.g2873.t1">
    <property type="protein sequence ID" value="JU765_v2.g2873.t1"/>
    <property type="gene ID" value="JU765_v2.g2873"/>
</dbReference>
<dbReference type="Proteomes" id="UP000887576">
    <property type="component" value="Unplaced"/>
</dbReference>
<proteinExistence type="predicted"/>
<sequence>MDHKVSFLLKFLLYEDEDGVIWLLDKGTDFCKCCKPNLQKEEISSSKQNSTGNNQNPRKTRPFDVVIYRPQIQTSANTNKISPTELSASKLSSDITTTSRFPLETQNNPKKYVKKPANVITQQPLPSKQKMPNPKPAQKETEKEEKPNCCKLCCIECGTCCVNLLNSA</sequence>
<evidence type="ECO:0000313" key="1">
    <source>
        <dbReference type="Proteomes" id="UP000887576"/>
    </source>
</evidence>
<evidence type="ECO:0000313" key="2">
    <source>
        <dbReference type="WBParaSite" id="JU765_v2.g2873.t1"/>
    </source>
</evidence>
<accession>A0AC34R2L8</accession>
<reference evidence="2" key="1">
    <citation type="submission" date="2022-11" db="UniProtKB">
        <authorList>
            <consortium name="WormBaseParasite"/>
        </authorList>
    </citation>
    <scope>IDENTIFICATION</scope>
</reference>
<name>A0AC34R2L8_9BILA</name>
<protein>
    <submittedName>
        <fullName evidence="2">Uncharacterized protein</fullName>
    </submittedName>
</protein>
<organism evidence="1 2">
    <name type="scientific">Panagrolaimus sp. JU765</name>
    <dbReference type="NCBI Taxonomy" id="591449"/>
    <lineage>
        <taxon>Eukaryota</taxon>
        <taxon>Metazoa</taxon>
        <taxon>Ecdysozoa</taxon>
        <taxon>Nematoda</taxon>
        <taxon>Chromadorea</taxon>
        <taxon>Rhabditida</taxon>
        <taxon>Tylenchina</taxon>
        <taxon>Panagrolaimomorpha</taxon>
        <taxon>Panagrolaimoidea</taxon>
        <taxon>Panagrolaimidae</taxon>
        <taxon>Panagrolaimus</taxon>
    </lineage>
</organism>